<keyword evidence="2" id="KW-1185">Reference proteome</keyword>
<reference evidence="1 2" key="1">
    <citation type="submission" date="2019-09" db="EMBL/GenBank/DDBJ databases">
        <title>YIM 48816 draft genome.</title>
        <authorList>
            <person name="Jiang L."/>
        </authorList>
    </citation>
    <scope>NUCLEOTIDE SEQUENCE [LARGE SCALE GENOMIC DNA]</scope>
    <source>
        <strain evidence="1 2">YIM 48816</strain>
    </source>
</reference>
<comment type="caution">
    <text evidence="1">The sequence shown here is derived from an EMBL/GenBank/DDBJ whole genome shotgun (WGS) entry which is preliminary data.</text>
</comment>
<dbReference type="AlphaFoldDB" id="A0A6L3SSI2"/>
<dbReference type="Proteomes" id="UP000474159">
    <property type="component" value="Unassembled WGS sequence"/>
</dbReference>
<gene>
    <name evidence="1" type="ORF">F6X53_24790</name>
</gene>
<evidence type="ECO:0000313" key="2">
    <source>
        <dbReference type="Proteomes" id="UP000474159"/>
    </source>
</evidence>
<evidence type="ECO:0000313" key="1">
    <source>
        <dbReference type="EMBL" id="KAB1075390.1"/>
    </source>
</evidence>
<proteinExistence type="predicted"/>
<dbReference type="RefSeq" id="WP_151003350.1">
    <property type="nucleotide sequence ID" value="NZ_BPQY01000267.1"/>
</dbReference>
<dbReference type="EMBL" id="VZZK01000034">
    <property type="protein sequence ID" value="KAB1075390.1"/>
    <property type="molecule type" value="Genomic_DNA"/>
</dbReference>
<protein>
    <submittedName>
        <fullName evidence="1">Uncharacterized protein</fullName>
    </submittedName>
</protein>
<name>A0A6L3SSI2_9HYPH</name>
<sequence length="59" mass="6532">MSRLIDAEVAMRGTDALSRKPKTDLAAGLAGPDGADVERVARWMRDPTRGLRPWRKKPS</sequence>
<organism evidence="1 2">
    <name type="scientific">Methylobacterium soli</name>
    <dbReference type="NCBI Taxonomy" id="553447"/>
    <lineage>
        <taxon>Bacteria</taxon>
        <taxon>Pseudomonadati</taxon>
        <taxon>Pseudomonadota</taxon>
        <taxon>Alphaproteobacteria</taxon>
        <taxon>Hyphomicrobiales</taxon>
        <taxon>Methylobacteriaceae</taxon>
        <taxon>Methylobacterium</taxon>
    </lineage>
</organism>
<accession>A0A6L3SSI2</accession>